<organism evidence="1 2">
    <name type="scientific">Abyssobacteria bacterium (strain SURF_5)</name>
    <dbReference type="NCBI Taxonomy" id="2093360"/>
    <lineage>
        <taxon>Bacteria</taxon>
        <taxon>Pseudomonadati</taxon>
        <taxon>Candidatus Hydrogenedentota</taxon>
        <taxon>Candidatus Abyssobacteria</taxon>
    </lineage>
</organism>
<evidence type="ECO:0000313" key="2">
    <source>
        <dbReference type="Proteomes" id="UP000265882"/>
    </source>
</evidence>
<dbReference type="AlphaFoldDB" id="A0A3A4NI93"/>
<dbReference type="EMBL" id="QZKU01000140">
    <property type="protein sequence ID" value="RJP14874.1"/>
    <property type="molecule type" value="Genomic_DNA"/>
</dbReference>
<comment type="caution">
    <text evidence="1">The sequence shown here is derived from an EMBL/GenBank/DDBJ whole genome shotgun (WGS) entry which is preliminary data.</text>
</comment>
<sequence>MHRQIFTVVASVLLVFIYPALGWAGFCLDSNLYCQDYYLNVTPLEGGLYELHGYEYGCGEKAITLSGTAIVYGEYVYICFNLASGVTGGDYGSAQTFSVVMDLSTMEGFGLWNAFYLISGEVFGSGGIDENVLRPCANPEAGLLVTEPSKLEYR</sequence>
<name>A0A3A4NI93_ABYX5</name>
<proteinExistence type="predicted"/>
<reference evidence="1 2" key="1">
    <citation type="journal article" date="2017" name="ISME J.">
        <title>Energy and carbon metabolisms in a deep terrestrial subsurface fluid microbial community.</title>
        <authorList>
            <person name="Momper L."/>
            <person name="Jungbluth S.P."/>
            <person name="Lee M.D."/>
            <person name="Amend J.P."/>
        </authorList>
    </citation>
    <scope>NUCLEOTIDE SEQUENCE [LARGE SCALE GENOMIC DNA]</scope>
    <source>
        <strain evidence="1">SURF_5</strain>
    </source>
</reference>
<dbReference type="Proteomes" id="UP000265882">
    <property type="component" value="Unassembled WGS sequence"/>
</dbReference>
<gene>
    <name evidence="1" type="ORF">C4520_20815</name>
</gene>
<evidence type="ECO:0000313" key="1">
    <source>
        <dbReference type="EMBL" id="RJP14874.1"/>
    </source>
</evidence>
<accession>A0A3A4NI93</accession>
<protein>
    <submittedName>
        <fullName evidence="1">Uncharacterized protein</fullName>
    </submittedName>
</protein>